<feature type="domain" description="Thioredoxin" evidence="1">
    <location>
        <begin position="26"/>
        <end position="84"/>
    </location>
</feature>
<dbReference type="InterPro" id="IPR013766">
    <property type="entry name" value="Thioredoxin_domain"/>
</dbReference>
<sequence length="111" mass="12774">MNEVSGEQVKAALREGTVLPLMDALYVYSPFCGTCRLAERLLEVVNESLPDCRLMKLNIMRHPDLAAQLRIKSVPCVIKWHSSHPEKQSKYIYAMHSVTHLYEELQGRFDQ</sequence>
<evidence type="ECO:0000313" key="2">
    <source>
        <dbReference type="EMBL" id="SMG24701.1"/>
    </source>
</evidence>
<dbReference type="STRING" id="1852522.SAMN06295960_1397"/>
<dbReference type="Proteomes" id="UP000193834">
    <property type="component" value="Unassembled WGS sequence"/>
</dbReference>
<dbReference type="SUPFAM" id="SSF52833">
    <property type="entry name" value="Thioredoxin-like"/>
    <property type="match status" value="1"/>
</dbReference>
<evidence type="ECO:0000259" key="1">
    <source>
        <dbReference type="Pfam" id="PF00085"/>
    </source>
</evidence>
<dbReference type="EMBL" id="FXAZ01000001">
    <property type="protein sequence ID" value="SMG24701.1"/>
    <property type="molecule type" value="Genomic_DNA"/>
</dbReference>
<dbReference type="AlphaFoldDB" id="A0A1X7JAN7"/>
<dbReference type="RefSeq" id="WP_085493541.1">
    <property type="nucleotide sequence ID" value="NZ_FXAZ01000001.1"/>
</dbReference>
<organism evidence="2 3">
    <name type="scientific">Paenibacillus aquistagni</name>
    <dbReference type="NCBI Taxonomy" id="1852522"/>
    <lineage>
        <taxon>Bacteria</taxon>
        <taxon>Bacillati</taxon>
        <taxon>Bacillota</taxon>
        <taxon>Bacilli</taxon>
        <taxon>Bacillales</taxon>
        <taxon>Paenibacillaceae</taxon>
        <taxon>Paenibacillus</taxon>
    </lineage>
</organism>
<dbReference type="CDD" id="cd02947">
    <property type="entry name" value="TRX_family"/>
    <property type="match status" value="1"/>
</dbReference>
<proteinExistence type="predicted"/>
<gene>
    <name evidence="2" type="ORF">SAMN06295960_1397</name>
</gene>
<protein>
    <submittedName>
        <fullName evidence="2">Thioredoxin</fullName>
    </submittedName>
</protein>
<name>A0A1X7JAN7_9BACL</name>
<reference evidence="2 3" key="1">
    <citation type="submission" date="2017-04" db="EMBL/GenBank/DDBJ databases">
        <authorList>
            <person name="Afonso C.L."/>
            <person name="Miller P.J."/>
            <person name="Scott M.A."/>
            <person name="Spackman E."/>
            <person name="Goraichik I."/>
            <person name="Dimitrov K.M."/>
            <person name="Suarez D.L."/>
            <person name="Swayne D.E."/>
        </authorList>
    </citation>
    <scope>NUCLEOTIDE SEQUENCE [LARGE SCALE GENOMIC DNA]</scope>
    <source>
        <strain evidence="2 3">11</strain>
    </source>
</reference>
<keyword evidence="3" id="KW-1185">Reference proteome</keyword>
<dbReference type="Gene3D" id="3.40.30.10">
    <property type="entry name" value="Glutaredoxin"/>
    <property type="match status" value="1"/>
</dbReference>
<evidence type="ECO:0000313" key="3">
    <source>
        <dbReference type="Proteomes" id="UP000193834"/>
    </source>
</evidence>
<accession>A0A1X7JAN7</accession>
<dbReference type="OrthoDB" id="5784238at2"/>
<dbReference type="InterPro" id="IPR036249">
    <property type="entry name" value="Thioredoxin-like_sf"/>
</dbReference>
<dbReference type="Pfam" id="PF00085">
    <property type="entry name" value="Thioredoxin"/>
    <property type="match status" value="1"/>
</dbReference>